<gene>
    <name evidence="1" type="ORF">CDV31_000622</name>
</gene>
<keyword evidence="2" id="KW-1185">Reference proteome</keyword>
<proteinExistence type="predicted"/>
<dbReference type="EMBL" id="NIZV01000005">
    <property type="protein sequence ID" value="RSM20398.1"/>
    <property type="molecule type" value="Genomic_DNA"/>
</dbReference>
<reference evidence="1 2" key="1">
    <citation type="submission" date="2017-06" db="EMBL/GenBank/DDBJ databases">
        <title>Cmopartive genomic analysis of Ambrosia Fusariam Clade fungi.</title>
        <authorList>
            <person name="Stajich J.E."/>
            <person name="Carrillo J."/>
            <person name="Kijimoto T."/>
            <person name="Eskalen A."/>
            <person name="O'Donnell K."/>
            <person name="Kasson M."/>
        </authorList>
    </citation>
    <scope>NUCLEOTIDE SEQUENCE [LARGE SCALE GENOMIC DNA]</scope>
    <source>
        <strain evidence="1 2">NRRL 20438</strain>
    </source>
</reference>
<sequence>MPTTTLQQIRVSRNEPCWTCFSLEFNGMFDKLRQGENPTEWTVQPCAWRNDNTHIKCEYCSNHLVECARVPGLLEGNLRDLTNTIDFIRSLCSLAGDSPTGHALSRTAQTNMMRSLVKLAIGFKNVVSAHKGEHILRTGTQQALKPHLEKYQLKVDKRRQDFATGVLQHHPYPNDGLVRLVRDDREFFAWSSHVYEFYDNLTSGLEFGRVPEEAIRMIISHVPLVRPAQANLLPDVIVDQGVPMMNQLWRQEGGPN</sequence>
<comment type="caution">
    <text evidence="1">The sequence shown here is derived from an EMBL/GenBank/DDBJ whole genome shotgun (WGS) entry which is preliminary data.</text>
</comment>
<accession>A0A428V1H9</accession>
<evidence type="ECO:0000313" key="2">
    <source>
        <dbReference type="Proteomes" id="UP000288429"/>
    </source>
</evidence>
<organism evidence="1 2">
    <name type="scientific">Fusarium ambrosium</name>
    <dbReference type="NCBI Taxonomy" id="131363"/>
    <lineage>
        <taxon>Eukaryota</taxon>
        <taxon>Fungi</taxon>
        <taxon>Dikarya</taxon>
        <taxon>Ascomycota</taxon>
        <taxon>Pezizomycotina</taxon>
        <taxon>Sordariomycetes</taxon>
        <taxon>Hypocreomycetidae</taxon>
        <taxon>Hypocreales</taxon>
        <taxon>Nectriaceae</taxon>
        <taxon>Fusarium</taxon>
        <taxon>Fusarium solani species complex</taxon>
    </lineage>
</organism>
<dbReference type="Proteomes" id="UP000288429">
    <property type="component" value="Unassembled WGS sequence"/>
</dbReference>
<evidence type="ECO:0000313" key="1">
    <source>
        <dbReference type="EMBL" id="RSM20398.1"/>
    </source>
</evidence>
<dbReference type="AlphaFoldDB" id="A0A428V1H9"/>
<protein>
    <submittedName>
        <fullName evidence="1">Uncharacterized protein</fullName>
    </submittedName>
</protein>
<name>A0A428V1H9_9HYPO</name>